<dbReference type="EMBL" id="MN739646">
    <property type="protein sequence ID" value="QHT17866.1"/>
    <property type="molecule type" value="Genomic_DNA"/>
</dbReference>
<reference evidence="1" key="1">
    <citation type="journal article" date="2020" name="Nature">
        <title>Giant virus diversity and host interactions through global metagenomics.</title>
        <authorList>
            <person name="Schulz F."/>
            <person name="Roux S."/>
            <person name="Paez-Espino D."/>
            <person name="Jungbluth S."/>
            <person name="Walsh D.A."/>
            <person name="Denef V.J."/>
            <person name="McMahon K.D."/>
            <person name="Konstantinidis K.T."/>
            <person name="Eloe-Fadrosh E.A."/>
            <person name="Kyrpides N.C."/>
            <person name="Woyke T."/>
        </authorList>
    </citation>
    <scope>NUCLEOTIDE SEQUENCE</scope>
    <source>
        <strain evidence="1">GVMAG-M-3300023174-3</strain>
    </source>
</reference>
<dbReference type="AlphaFoldDB" id="A0A6C0DLT3"/>
<organism evidence="1">
    <name type="scientific">viral metagenome</name>
    <dbReference type="NCBI Taxonomy" id="1070528"/>
    <lineage>
        <taxon>unclassified sequences</taxon>
        <taxon>metagenomes</taxon>
        <taxon>organismal metagenomes</taxon>
    </lineage>
</organism>
<accession>A0A6C0DLT3</accession>
<protein>
    <submittedName>
        <fullName evidence="1">Uncharacterized protein</fullName>
    </submittedName>
</protein>
<sequence length="199" mass="22859">MIIRIHISLPNFYILTFHILDTTPFRKEMMHGVIDGICYGQNERTDELNHRMTERQFPDSPLQPNYDPRPVPTKYALFPMINRRTSIKEPALPYPDYNSSVLFNPGSTAPRSGFSVDTETTLRNQNFALQHGANQGVYIPASDSDLYKIQIVSRPSIQPNPYLFEKQTFDAQPHPNVANTLIGRDTFFNNTRTQLRNSV</sequence>
<proteinExistence type="predicted"/>
<evidence type="ECO:0000313" key="1">
    <source>
        <dbReference type="EMBL" id="QHT17866.1"/>
    </source>
</evidence>
<name>A0A6C0DLT3_9ZZZZ</name>